<proteinExistence type="predicted"/>
<evidence type="ECO:0000313" key="2">
    <source>
        <dbReference type="EMBL" id="CAB5227945.1"/>
    </source>
</evidence>
<gene>
    <name evidence="1" type="ORF">UFOVP1444_30</name>
    <name evidence="2" type="ORF">UFOVP1536_18</name>
</gene>
<dbReference type="EMBL" id="LR798382">
    <property type="protein sequence ID" value="CAB5227945.1"/>
    <property type="molecule type" value="Genomic_DNA"/>
</dbReference>
<protein>
    <submittedName>
        <fullName evidence="1">Uncharacterized protein</fullName>
    </submittedName>
</protein>
<sequence>MIDSNHDISFFCFERFNVNAATRCYKGGGAGAAPKPPAPPRPEDALFGATATVKARQAGARGFASTVLTAGLDPSQVNYGPKRPATLLSKMS</sequence>
<reference evidence="1" key="1">
    <citation type="submission" date="2020-05" db="EMBL/GenBank/DDBJ databases">
        <authorList>
            <person name="Chiriac C."/>
            <person name="Salcher M."/>
            <person name="Ghai R."/>
            <person name="Kavagutti S V."/>
        </authorList>
    </citation>
    <scope>NUCLEOTIDE SEQUENCE</scope>
</reference>
<name>A0A6J5SFR9_9CAUD</name>
<evidence type="ECO:0000313" key="1">
    <source>
        <dbReference type="EMBL" id="CAB4212780.1"/>
    </source>
</evidence>
<accession>A0A6J5SFR9</accession>
<dbReference type="EMBL" id="LR797393">
    <property type="protein sequence ID" value="CAB4212780.1"/>
    <property type="molecule type" value="Genomic_DNA"/>
</dbReference>
<organism evidence="1">
    <name type="scientific">uncultured Caudovirales phage</name>
    <dbReference type="NCBI Taxonomy" id="2100421"/>
    <lineage>
        <taxon>Viruses</taxon>
        <taxon>Duplodnaviria</taxon>
        <taxon>Heunggongvirae</taxon>
        <taxon>Uroviricota</taxon>
        <taxon>Caudoviricetes</taxon>
        <taxon>Peduoviridae</taxon>
        <taxon>Maltschvirus</taxon>
        <taxon>Maltschvirus maltsch</taxon>
    </lineage>
</organism>